<gene>
    <name evidence="3" type="ORF">BG006_002020</name>
</gene>
<sequence length="192" mass="18885">MVKSTFALLAVSAIASVALAQVAIDPIEFGAPVASTVWTAGTSATVAWNNDCSDLGTNLTFPITLNEQINGLQQPVGGGPIGTLDCSKKGSTTVQVPNVPTGEFYSVLVSPGGVLSYSALFKIVGAAANTTSAAPIASATATPTGKSTASGSKTLPTVSQTPTKTPDSAAGALKAGSTAALVVLAGVASMML</sequence>
<accession>A0A9P5SSQ2</accession>
<comment type="caution">
    <text evidence="3">The sequence shown here is derived from an EMBL/GenBank/DDBJ whole genome shotgun (WGS) entry which is preliminary data.</text>
</comment>
<proteinExistence type="predicted"/>
<keyword evidence="2" id="KW-0732">Signal</keyword>
<feature type="region of interest" description="Disordered" evidence="1">
    <location>
        <begin position="137"/>
        <end position="170"/>
    </location>
</feature>
<evidence type="ECO:0000313" key="3">
    <source>
        <dbReference type="EMBL" id="KAF9334510.1"/>
    </source>
</evidence>
<feature type="compositionally biased region" description="Polar residues" evidence="1">
    <location>
        <begin position="145"/>
        <end position="166"/>
    </location>
</feature>
<evidence type="ECO:0000256" key="1">
    <source>
        <dbReference type="SAM" id="MobiDB-lite"/>
    </source>
</evidence>
<dbReference type="AlphaFoldDB" id="A0A9P5SSQ2"/>
<evidence type="ECO:0000313" key="4">
    <source>
        <dbReference type="Proteomes" id="UP000696485"/>
    </source>
</evidence>
<organism evidence="3 4">
    <name type="scientific">Podila minutissima</name>
    <dbReference type="NCBI Taxonomy" id="64525"/>
    <lineage>
        <taxon>Eukaryota</taxon>
        <taxon>Fungi</taxon>
        <taxon>Fungi incertae sedis</taxon>
        <taxon>Mucoromycota</taxon>
        <taxon>Mortierellomycotina</taxon>
        <taxon>Mortierellomycetes</taxon>
        <taxon>Mortierellales</taxon>
        <taxon>Mortierellaceae</taxon>
        <taxon>Podila</taxon>
    </lineage>
</organism>
<dbReference type="Proteomes" id="UP000696485">
    <property type="component" value="Unassembled WGS sequence"/>
</dbReference>
<feature type="signal peptide" evidence="2">
    <location>
        <begin position="1"/>
        <end position="20"/>
    </location>
</feature>
<feature type="chain" id="PRO_5040432733" evidence="2">
    <location>
        <begin position="21"/>
        <end position="192"/>
    </location>
</feature>
<dbReference type="EMBL" id="JAAAUY010000144">
    <property type="protein sequence ID" value="KAF9334510.1"/>
    <property type="molecule type" value="Genomic_DNA"/>
</dbReference>
<protein>
    <submittedName>
        <fullName evidence="3">Uncharacterized protein</fullName>
    </submittedName>
</protein>
<name>A0A9P5SSQ2_9FUNG</name>
<reference evidence="3" key="1">
    <citation type="journal article" date="2020" name="Fungal Divers.">
        <title>Resolving the Mortierellaceae phylogeny through synthesis of multi-gene phylogenetics and phylogenomics.</title>
        <authorList>
            <person name="Vandepol N."/>
            <person name="Liber J."/>
            <person name="Desiro A."/>
            <person name="Na H."/>
            <person name="Kennedy M."/>
            <person name="Barry K."/>
            <person name="Grigoriev I.V."/>
            <person name="Miller A.N."/>
            <person name="O'Donnell K."/>
            <person name="Stajich J.E."/>
            <person name="Bonito G."/>
        </authorList>
    </citation>
    <scope>NUCLEOTIDE SEQUENCE</scope>
    <source>
        <strain evidence="3">NVP1</strain>
    </source>
</reference>
<keyword evidence="4" id="KW-1185">Reference proteome</keyword>
<evidence type="ECO:0000256" key="2">
    <source>
        <dbReference type="SAM" id="SignalP"/>
    </source>
</evidence>